<evidence type="ECO:0000259" key="4">
    <source>
        <dbReference type="PROSITE" id="PS50949"/>
    </source>
</evidence>
<keyword evidence="3" id="KW-0804">Transcription</keyword>
<dbReference type="AlphaFoldDB" id="A0A4R8WEN5"/>
<dbReference type="Proteomes" id="UP000297643">
    <property type="component" value="Unassembled WGS sequence"/>
</dbReference>
<keyword evidence="2" id="KW-0238">DNA-binding</keyword>
<dbReference type="EMBL" id="SOFM01000003">
    <property type="protein sequence ID" value="TFC07993.1"/>
    <property type="molecule type" value="Genomic_DNA"/>
</dbReference>
<dbReference type="InterPro" id="IPR036388">
    <property type="entry name" value="WH-like_DNA-bd_sf"/>
</dbReference>
<keyword evidence="6" id="KW-1185">Reference proteome</keyword>
<name>A0A4R8WEN5_9MICO</name>
<dbReference type="SMART" id="SM00345">
    <property type="entry name" value="HTH_GNTR"/>
    <property type="match status" value="1"/>
</dbReference>
<evidence type="ECO:0000256" key="3">
    <source>
        <dbReference type="ARBA" id="ARBA00023163"/>
    </source>
</evidence>
<reference evidence="5 6" key="1">
    <citation type="submission" date="2019-03" db="EMBL/GenBank/DDBJ databases">
        <title>Genomics of glacier-inhabiting Cryobacterium strains.</title>
        <authorList>
            <person name="Liu Q."/>
            <person name="Xin Y.-H."/>
        </authorList>
    </citation>
    <scope>NUCLEOTIDE SEQUENCE [LARGE SCALE GENOMIC DNA]</scope>
    <source>
        <strain evidence="5 6">RHLT2-21</strain>
    </source>
</reference>
<dbReference type="Pfam" id="PF00392">
    <property type="entry name" value="GntR"/>
    <property type="match status" value="1"/>
</dbReference>
<keyword evidence="1" id="KW-0805">Transcription regulation</keyword>
<dbReference type="CDD" id="cd07377">
    <property type="entry name" value="WHTH_GntR"/>
    <property type="match status" value="1"/>
</dbReference>
<organism evidence="5 6">
    <name type="scientific">Cryobacterium mannosilyticum</name>
    <dbReference type="NCBI Taxonomy" id="1259190"/>
    <lineage>
        <taxon>Bacteria</taxon>
        <taxon>Bacillati</taxon>
        <taxon>Actinomycetota</taxon>
        <taxon>Actinomycetes</taxon>
        <taxon>Micrococcales</taxon>
        <taxon>Microbacteriaceae</taxon>
        <taxon>Cryobacterium</taxon>
    </lineage>
</organism>
<evidence type="ECO:0000313" key="5">
    <source>
        <dbReference type="EMBL" id="TFC07993.1"/>
    </source>
</evidence>
<proteinExistence type="predicted"/>
<dbReference type="GO" id="GO:0003700">
    <property type="term" value="F:DNA-binding transcription factor activity"/>
    <property type="evidence" value="ECO:0007669"/>
    <property type="project" value="InterPro"/>
</dbReference>
<dbReference type="Gene3D" id="1.10.10.10">
    <property type="entry name" value="Winged helix-like DNA-binding domain superfamily/Winged helix DNA-binding domain"/>
    <property type="match status" value="1"/>
</dbReference>
<dbReference type="PANTHER" id="PTHR38445">
    <property type="entry name" value="HTH-TYPE TRANSCRIPTIONAL REPRESSOR YTRA"/>
    <property type="match status" value="1"/>
</dbReference>
<sequence length="120" mass="12982">MITVDADDPTPPFEQIRAALAAEITSGRLAGGHRLPTVRQIAGDLHVAVGTAARAYRELEEAGLVETRRSQGTLVRHDQIEAFDLDQATAELVRTIPRDQVALAEVLKAVETAWNLANSD</sequence>
<dbReference type="SUPFAM" id="SSF46785">
    <property type="entry name" value="Winged helix' DNA-binding domain"/>
    <property type="match status" value="1"/>
</dbReference>
<dbReference type="InterPro" id="IPR000524">
    <property type="entry name" value="Tscrpt_reg_HTH_GntR"/>
</dbReference>
<dbReference type="GO" id="GO:0003677">
    <property type="term" value="F:DNA binding"/>
    <property type="evidence" value="ECO:0007669"/>
    <property type="project" value="UniProtKB-KW"/>
</dbReference>
<evidence type="ECO:0000256" key="1">
    <source>
        <dbReference type="ARBA" id="ARBA00023015"/>
    </source>
</evidence>
<feature type="domain" description="HTH gntR-type" evidence="4">
    <location>
        <begin position="10"/>
        <end position="78"/>
    </location>
</feature>
<dbReference type="InterPro" id="IPR036390">
    <property type="entry name" value="WH_DNA-bd_sf"/>
</dbReference>
<accession>A0A4R8WEN5</accession>
<dbReference type="PANTHER" id="PTHR38445:SF9">
    <property type="entry name" value="HTH-TYPE TRANSCRIPTIONAL REPRESSOR YTRA"/>
    <property type="match status" value="1"/>
</dbReference>
<dbReference type="RefSeq" id="WP_134505969.1">
    <property type="nucleotide sequence ID" value="NZ_SOFM01000003.1"/>
</dbReference>
<evidence type="ECO:0000256" key="2">
    <source>
        <dbReference type="ARBA" id="ARBA00023125"/>
    </source>
</evidence>
<protein>
    <submittedName>
        <fullName evidence="5">GntR family transcriptional regulator</fullName>
    </submittedName>
</protein>
<evidence type="ECO:0000313" key="6">
    <source>
        <dbReference type="Proteomes" id="UP000297643"/>
    </source>
</evidence>
<dbReference type="PROSITE" id="PS50949">
    <property type="entry name" value="HTH_GNTR"/>
    <property type="match status" value="1"/>
</dbReference>
<comment type="caution">
    <text evidence="5">The sequence shown here is derived from an EMBL/GenBank/DDBJ whole genome shotgun (WGS) entry which is preliminary data.</text>
</comment>
<gene>
    <name evidence="5" type="ORF">E3O32_00585</name>
</gene>